<keyword evidence="3 9" id="KW-1003">Cell membrane</keyword>
<dbReference type="GO" id="GO:0008320">
    <property type="term" value="F:protein transmembrane transporter activity"/>
    <property type="evidence" value="ECO:0007669"/>
    <property type="project" value="UniProtKB-UniRule"/>
</dbReference>
<comment type="caution">
    <text evidence="11">The sequence shown here is derived from an EMBL/GenBank/DDBJ whole genome shotgun (WGS) entry which is preliminary data.</text>
</comment>
<comment type="subcellular location">
    <subcellularLocation>
        <location evidence="9">Cell membrane</location>
        <topology evidence="9">Single-pass membrane protein</topology>
    </subcellularLocation>
    <subcellularLocation>
        <location evidence="1">Membrane</location>
        <topology evidence="1">Single-pass membrane protein</topology>
    </subcellularLocation>
</comment>
<feature type="region of interest" description="Disordered" evidence="10">
    <location>
        <begin position="76"/>
        <end position="168"/>
    </location>
</feature>
<dbReference type="Proteomes" id="UP000230914">
    <property type="component" value="Unassembled WGS sequence"/>
</dbReference>
<evidence type="ECO:0000256" key="1">
    <source>
        <dbReference type="ARBA" id="ARBA00004167"/>
    </source>
</evidence>
<evidence type="ECO:0000256" key="6">
    <source>
        <dbReference type="ARBA" id="ARBA00022989"/>
    </source>
</evidence>
<sequence length="168" mass="17858">MFNIQGKELVIIALLALIVLGPEKLPEVFRKVGEFVGQLRKMSAGFQQEFNSVIDEPTKELRDTVNLVRDAAKTNPVSKTISSIGDTITKGPLSEPTRPTKTDDASSATPLASSDDEGDPSDDVGKLSDAEPAPDPFINSSAAVPVTKPADPLPDDATGDAELDEDIR</sequence>
<evidence type="ECO:0000313" key="11">
    <source>
        <dbReference type="EMBL" id="PIE31686.1"/>
    </source>
</evidence>
<evidence type="ECO:0000256" key="8">
    <source>
        <dbReference type="ARBA" id="ARBA00023136"/>
    </source>
</evidence>
<dbReference type="InterPro" id="IPR003369">
    <property type="entry name" value="TatA/B/E"/>
</dbReference>
<dbReference type="EMBL" id="PDSL01000069">
    <property type="protein sequence ID" value="PIE31686.1"/>
    <property type="molecule type" value="Genomic_DNA"/>
</dbReference>
<evidence type="ECO:0000313" key="12">
    <source>
        <dbReference type="Proteomes" id="UP000230914"/>
    </source>
</evidence>
<protein>
    <recommendedName>
        <fullName evidence="9">Sec-independent protein translocase protein TatB</fullName>
    </recommendedName>
</protein>
<keyword evidence="4 9" id="KW-0812">Transmembrane</keyword>
<evidence type="ECO:0000256" key="5">
    <source>
        <dbReference type="ARBA" id="ARBA00022927"/>
    </source>
</evidence>
<dbReference type="Gene3D" id="1.20.5.3310">
    <property type="match status" value="1"/>
</dbReference>
<reference evidence="11 12" key="1">
    <citation type="submission" date="2017-10" db="EMBL/GenBank/DDBJ databases">
        <title>Novel microbial diversity and functional potential in the marine mammal oral microbiome.</title>
        <authorList>
            <person name="Dudek N.K."/>
            <person name="Sun C.L."/>
            <person name="Burstein D."/>
            <person name="Kantor R.S."/>
            <person name="Aliaga Goltsman D.S."/>
            <person name="Bik E.M."/>
            <person name="Thomas B.C."/>
            <person name="Banfield J.F."/>
            <person name="Relman D.A."/>
        </authorList>
    </citation>
    <scope>NUCLEOTIDE SEQUENCE [LARGE SCALE GENOMIC DNA]</scope>
    <source>
        <strain evidence="11">DOLJORAL78_61_10</strain>
    </source>
</reference>
<comment type="subunit">
    <text evidence="9">The Tat system comprises two distinct complexes: a TatABC complex, containing multiple copies of TatA, TatB and TatC subunits, and a separate TatA complex, containing only TatA subunits. Substrates initially bind to the TatABC complex, which probably triggers association of the separate TatA complex to form the active translocon.</text>
</comment>
<keyword evidence="8 9" id="KW-0472">Membrane</keyword>
<dbReference type="GO" id="GO:0033281">
    <property type="term" value="C:TAT protein transport complex"/>
    <property type="evidence" value="ECO:0007669"/>
    <property type="project" value="UniProtKB-UniRule"/>
</dbReference>
<gene>
    <name evidence="9 11" type="primary">tatB</name>
    <name evidence="11" type="ORF">CSA55_05145</name>
</gene>
<accession>A0A2G6K7K8</accession>
<evidence type="ECO:0000256" key="3">
    <source>
        <dbReference type="ARBA" id="ARBA00022475"/>
    </source>
</evidence>
<comment type="similarity">
    <text evidence="9">Belongs to the TatB family.</text>
</comment>
<evidence type="ECO:0000256" key="4">
    <source>
        <dbReference type="ARBA" id="ARBA00022692"/>
    </source>
</evidence>
<proteinExistence type="inferred from homology"/>
<dbReference type="HAMAP" id="MF_00237">
    <property type="entry name" value="TatB"/>
    <property type="match status" value="1"/>
</dbReference>
<keyword evidence="6 9" id="KW-1133">Transmembrane helix</keyword>
<dbReference type="GO" id="GO:0043953">
    <property type="term" value="P:protein transport by the Tat complex"/>
    <property type="evidence" value="ECO:0007669"/>
    <property type="project" value="UniProtKB-UniRule"/>
</dbReference>
<keyword evidence="2 9" id="KW-0813">Transport</keyword>
<evidence type="ECO:0000256" key="2">
    <source>
        <dbReference type="ARBA" id="ARBA00022448"/>
    </source>
</evidence>
<name>A0A2G6K7K8_9ACTN</name>
<dbReference type="InterPro" id="IPR018448">
    <property type="entry name" value="TatB"/>
</dbReference>
<feature type="compositionally biased region" description="Acidic residues" evidence="10">
    <location>
        <begin position="153"/>
        <end position="168"/>
    </location>
</feature>
<comment type="function">
    <text evidence="9">Part of the twin-arginine translocation (Tat) system that transports large folded proteins containing a characteristic twin-arginine motif in their signal peptide across membranes. Together with TatC, TatB is part of a receptor directly interacting with Tat signal peptides. TatB may form an oligomeric binding site that transiently accommodates folded Tat precursor proteins before their translocation.</text>
</comment>
<evidence type="ECO:0000256" key="9">
    <source>
        <dbReference type="HAMAP-Rule" id="MF_00237"/>
    </source>
</evidence>
<keyword evidence="5 9" id="KW-0653">Protein transport</keyword>
<dbReference type="AlphaFoldDB" id="A0A2G6K7K8"/>
<dbReference type="NCBIfam" id="TIGR01410">
    <property type="entry name" value="tatB"/>
    <property type="match status" value="1"/>
</dbReference>
<organism evidence="11 12">
    <name type="scientific">Ilumatobacter coccineus</name>
    <dbReference type="NCBI Taxonomy" id="467094"/>
    <lineage>
        <taxon>Bacteria</taxon>
        <taxon>Bacillati</taxon>
        <taxon>Actinomycetota</taxon>
        <taxon>Acidimicrobiia</taxon>
        <taxon>Acidimicrobiales</taxon>
        <taxon>Ilumatobacteraceae</taxon>
        <taxon>Ilumatobacter</taxon>
    </lineage>
</organism>
<dbReference type="PANTHER" id="PTHR33162">
    <property type="entry name" value="SEC-INDEPENDENT PROTEIN TRANSLOCASE PROTEIN TATA, CHLOROPLASTIC"/>
    <property type="match status" value="1"/>
</dbReference>
<dbReference type="PANTHER" id="PTHR33162:SF1">
    <property type="entry name" value="SEC-INDEPENDENT PROTEIN TRANSLOCASE PROTEIN TATA, CHLOROPLASTIC"/>
    <property type="match status" value="1"/>
</dbReference>
<feature type="compositionally biased region" description="Polar residues" evidence="10">
    <location>
        <begin position="76"/>
        <end position="86"/>
    </location>
</feature>
<evidence type="ECO:0000256" key="7">
    <source>
        <dbReference type="ARBA" id="ARBA00023010"/>
    </source>
</evidence>
<evidence type="ECO:0000256" key="10">
    <source>
        <dbReference type="SAM" id="MobiDB-lite"/>
    </source>
</evidence>
<dbReference type="PRINTS" id="PR01506">
    <property type="entry name" value="TATBPROTEIN"/>
</dbReference>
<keyword evidence="7 9" id="KW-0811">Translocation</keyword>
<dbReference type="Pfam" id="PF02416">
    <property type="entry name" value="TatA_B_E"/>
    <property type="match status" value="1"/>
</dbReference>